<dbReference type="OrthoDB" id="1156086at2"/>
<keyword evidence="1" id="KW-0328">Glycosyltransferase</keyword>
<evidence type="ECO:0000313" key="5">
    <source>
        <dbReference type="EMBL" id="SDD83539.1"/>
    </source>
</evidence>
<proteinExistence type="predicted"/>
<protein>
    <recommendedName>
        <fullName evidence="4">Glycosyltransferase 61 catalytic domain-containing protein</fullName>
    </recommendedName>
</protein>
<dbReference type="STRING" id="686796.SAMN04488104_10744"/>
<evidence type="ECO:0000256" key="3">
    <source>
        <dbReference type="ARBA" id="ARBA00023180"/>
    </source>
</evidence>
<feature type="domain" description="Glycosyltransferase 61 catalytic" evidence="4">
    <location>
        <begin position="101"/>
        <end position="268"/>
    </location>
</feature>
<sequence length="324" mass="37458">MRQSISVQRRPPANLRQEDLPLFESALQAQFERNSPVMIKNALILQDTVLAPGEFKFYSDFTHRSNLGLPQFSKRIGNCVLKAWRKIPKGIWIIDEWSPNYFHWLTDCLPRLWEGLKWDATAPIVLPDSYSKLAFVRESIQSLGTDVIFYRSSENLWVDQMILTARTASFPNFNEPLTLFTQKRLRKEPQKPPFRKVYFTRKSASKRKVINELDLELMLIKRNFEIISADELSFESQIQLMSETEVLIGLHGAALTNMIFLPSGSKVIEFRNAKDPNSHCYFNLASALQIPYYYTLNEADQEDSVIADFTINIPQLQSVLDQIS</sequence>
<keyword evidence="3" id="KW-0325">Glycoprotein</keyword>
<gene>
    <name evidence="5" type="ORF">SAMN04488104_10744</name>
</gene>
<evidence type="ECO:0000256" key="2">
    <source>
        <dbReference type="ARBA" id="ARBA00022679"/>
    </source>
</evidence>
<dbReference type="Proteomes" id="UP000199060">
    <property type="component" value="Unassembled WGS sequence"/>
</dbReference>
<dbReference type="EMBL" id="FNAC01000074">
    <property type="protein sequence ID" value="SDD83539.1"/>
    <property type="molecule type" value="Genomic_DNA"/>
</dbReference>
<evidence type="ECO:0000313" key="6">
    <source>
        <dbReference type="Proteomes" id="UP000199060"/>
    </source>
</evidence>
<keyword evidence="2" id="KW-0808">Transferase</keyword>
<name>A0A1G6XZF6_9BACT</name>
<dbReference type="PANTHER" id="PTHR20961">
    <property type="entry name" value="GLYCOSYLTRANSFERASE"/>
    <property type="match status" value="1"/>
</dbReference>
<dbReference type="InterPro" id="IPR049625">
    <property type="entry name" value="Glyco_transf_61_cat"/>
</dbReference>
<accession>A0A1G6XZF6</accession>
<evidence type="ECO:0000259" key="4">
    <source>
        <dbReference type="Pfam" id="PF04577"/>
    </source>
</evidence>
<keyword evidence="6" id="KW-1185">Reference proteome</keyword>
<dbReference type="AlphaFoldDB" id="A0A1G6XZF6"/>
<reference evidence="6" key="1">
    <citation type="submission" date="2016-10" db="EMBL/GenBank/DDBJ databases">
        <authorList>
            <person name="Varghese N."/>
            <person name="Submissions S."/>
        </authorList>
    </citation>
    <scope>NUCLEOTIDE SEQUENCE [LARGE SCALE GENOMIC DNA]</scope>
    <source>
        <strain evidence="6">DSM 23095</strain>
    </source>
</reference>
<dbReference type="InterPro" id="IPR007657">
    <property type="entry name" value="Glycosyltransferase_61"/>
</dbReference>
<dbReference type="GO" id="GO:0016757">
    <property type="term" value="F:glycosyltransferase activity"/>
    <property type="evidence" value="ECO:0007669"/>
    <property type="project" value="UniProtKB-KW"/>
</dbReference>
<evidence type="ECO:0000256" key="1">
    <source>
        <dbReference type="ARBA" id="ARBA00022676"/>
    </source>
</evidence>
<dbReference type="RefSeq" id="WP_087941429.1">
    <property type="nucleotide sequence ID" value="NZ_FNAC01000074.1"/>
</dbReference>
<organism evidence="5 6">
    <name type="scientific">Algoriphagus faecimaris</name>
    <dbReference type="NCBI Taxonomy" id="686796"/>
    <lineage>
        <taxon>Bacteria</taxon>
        <taxon>Pseudomonadati</taxon>
        <taxon>Bacteroidota</taxon>
        <taxon>Cytophagia</taxon>
        <taxon>Cytophagales</taxon>
        <taxon>Cyclobacteriaceae</taxon>
        <taxon>Algoriphagus</taxon>
    </lineage>
</organism>
<dbReference type="Pfam" id="PF04577">
    <property type="entry name" value="Glyco_transf_61"/>
    <property type="match status" value="1"/>
</dbReference>